<gene>
    <name evidence="1" type="ORF">Zm00014a_044068</name>
</gene>
<dbReference type="EMBL" id="NCVQ01000181">
    <property type="protein sequence ID" value="PWZ04512.1"/>
    <property type="molecule type" value="Genomic_DNA"/>
</dbReference>
<protein>
    <submittedName>
        <fullName evidence="1">Uncharacterized protein</fullName>
    </submittedName>
</protein>
<accession>A0A3L6D7G4</accession>
<evidence type="ECO:0000313" key="2">
    <source>
        <dbReference type="Proteomes" id="UP000251960"/>
    </source>
</evidence>
<evidence type="ECO:0000313" key="1">
    <source>
        <dbReference type="EMBL" id="PWZ04512.1"/>
    </source>
</evidence>
<proteinExistence type="predicted"/>
<feature type="non-terminal residue" evidence="1">
    <location>
        <position position="1"/>
    </location>
</feature>
<organism evidence="1 2">
    <name type="scientific">Zea mays</name>
    <name type="common">Maize</name>
    <dbReference type="NCBI Taxonomy" id="4577"/>
    <lineage>
        <taxon>Eukaryota</taxon>
        <taxon>Viridiplantae</taxon>
        <taxon>Streptophyta</taxon>
        <taxon>Embryophyta</taxon>
        <taxon>Tracheophyta</taxon>
        <taxon>Spermatophyta</taxon>
        <taxon>Magnoliopsida</taxon>
        <taxon>Liliopsida</taxon>
        <taxon>Poales</taxon>
        <taxon>Poaceae</taxon>
        <taxon>PACMAD clade</taxon>
        <taxon>Panicoideae</taxon>
        <taxon>Andropogonodae</taxon>
        <taxon>Andropogoneae</taxon>
        <taxon>Tripsacinae</taxon>
        <taxon>Zea</taxon>
    </lineage>
</organism>
<reference evidence="1 2" key="1">
    <citation type="journal article" date="2018" name="Nat. Genet.">
        <title>Extensive intraspecific gene order and gene structural variations between Mo17 and other maize genomes.</title>
        <authorList>
            <person name="Sun S."/>
            <person name="Zhou Y."/>
            <person name="Chen J."/>
            <person name="Shi J."/>
            <person name="Zhao H."/>
            <person name="Zhao H."/>
            <person name="Song W."/>
            <person name="Zhang M."/>
            <person name="Cui Y."/>
            <person name="Dong X."/>
            <person name="Liu H."/>
            <person name="Ma X."/>
            <person name="Jiao Y."/>
            <person name="Wang B."/>
            <person name="Wei X."/>
            <person name="Stein J.C."/>
            <person name="Glaubitz J.C."/>
            <person name="Lu F."/>
            <person name="Yu G."/>
            <person name="Liang C."/>
            <person name="Fengler K."/>
            <person name="Li B."/>
            <person name="Rafalski A."/>
            <person name="Schnable P.S."/>
            <person name="Ware D.H."/>
            <person name="Buckler E.S."/>
            <person name="Lai J."/>
        </authorList>
    </citation>
    <scope>NUCLEOTIDE SEQUENCE [LARGE SCALE GENOMIC DNA]</scope>
    <source>
        <strain evidence="2">cv. Missouri 17</strain>
        <tissue evidence="1">Seedling</tissue>
    </source>
</reference>
<comment type="caution">
    <text evidence="1">The sequence shown here is derived from an EMBL/GenBank/DDBJ whole genome shotgun (WGS) entry which is preliminary data.</text>
</comment>
<dbReference type="AlphaFoldDB" id="A0A3L6D7G4"/>
<name>A0A3L6D7G4_MAIZE</name>
<dbReference type="Proteomes" id="UP000251960">
    <property type="component" value="Unassembled WGS sequence"/>
</dbReference>
<sequence>QYFYIFKTDPLHQILNKATERGFLSPIGSSSIQMCTSLYVHDATIFIRSHATDLTNLQHILFFLKRAGELRIRYIKIEETPMV</sequence>